<dbReference type="CDD" id="cd11317">
    <property type="entry name" value="AmyAc_bac_euk_AmyA"/>
    <property type="match status" value="1"/>
</dbReference>
<dbReference type="SMART" id="SM00632">
    <property type="entry name" value="Aamy_C"/>
    <property type="match status" value="1"/>
</dbReference>
<evidence type="ECO:0000256" key="4">
    <source>
        <dbReference type="ARBA" id="ARBA00012595"/>
    </source>
</evidence>
<dbReference type="Gene3D" id="2.60.40.10">
    <property type="entry name" value="Immunoglobulins"/>
    <property type="match status" value="1"/>
</dbReference>
<dbReference type="InterPro" id="IPR031319">
    <property type="entry name" value="A-amylase_C"/>
</dbReference>
<evidence type="ECO:0000259" key="15">
    <source>
        <dbReference type="PROSITE" id="PS51166"/>
    </source>
</evidence>
<dbReference type="PANTHER" id="PTHR43447">
    <property type="entry name" value="ALPHA-AMYLASE"/>
    <property type="match status" value="1"/>
</dbReference>
<feature type="signal peptide" evidence="14">
    <location>
        <begin position="1"/>
        <end position="31"/>
    </location>
</feature>
<dbReference type="Pfam" id="PF02806">
    <property type="entry name" value="Alpha-amylase_C"/>
    <property type="match status" value="1"/>
</dbReference>
<dbReference type="Proteomes" id="UP000662857">
    <property type="component" value="Chromosome"/>
</dbReference>
<dbReference type="Gene3D" id="2.60.40.1180">
    <property type="entry name" value="Golgi alpha-mannosidase II"/>
    <property type="match status" value="1"/>
</dbReference>
<evidence type="ECO:0000256" key="13">
    <source>
        <dbReference type="SAM" id="MobiDB-lite"/>
    </source>
</evidence>
<feature type="region of interest" description="Disordered" evidence="13">
    <location>
        <begin position="507"/>
        <end position="528"/>
    </location>
</feature>
<dbReference type="InterPro" id="IPR013784">
    <property type="entry name" value="Carb-bd-like_fold"/>
</dbReference>
<gene>
    <name evidence="16" type="ORF">JQS43_14760</name>
</gene>
<dbReference type="InterPro" id="IPR006047">
    <property type="entry name" value="GH13_cat_dom"/>
</dbReference>
<dbReference type="InterPro" id="IPR013783">
    <property type="entry name" value="Ig-like_fold"/>
</dbReference>
<dbReference type="Pfam" id="PF00128">
    <property type="entry name" value="Alpha-amylase"/>
    <property type="match status" value="1"/>
</dbReference>
<dbReference type="KEGG" id="nhy:JQS43_14760"/>
<keyword evidence="8" id="KW-0106">Calcium</keyword>
<keyword evidence="9 12" id="KW-0119">Carbohydrate metabolism</keyword>
<comment type="cofactor">
    <cofactor evidence="2">
        <name>Ca(2+)</name>
        <dbReference type="ChEBI" id="CHEBI:29108"/>
    </cofactor>
</comment>
<name>A0A895Y9I8_9ACTN</name>
<evidence type="ECO:0000256" key="11">
    <source>
        <dbReference type="RuleBase" id="RU003615"/>
    </source>
</evidence>
<accession>A0A895Y9I8</accession>
<evidence type="ECO:0000313" key="16">
    <source>
        <dbReference type="EMBL" id="QSB12932.1"/>
    </source>
</evidence>
<feature type="chain" id="PRO_5034579195" description="Alpha-amylase" evidence="14">
    <location>
        <begin position="32"/>
        <end position="620"/>
    </location>
</feature>
<evidence type="ECO:0000256" key="2">
    <source>
        <dbReference type="ARBA" id="ARBA00001913"/>
    </source>
</evidence>
<reference evidence="16" key="1">
    <citation type="submission" date="2021-02" db="EMBL/GenBank/DDBJ databases">
        <title>Natrosporangium hydrolyticum gen. nov., sp. nov, a haloalkaliphilic actinobacterium from a soda solonchak soil.</title>
        <authorList>
            <person name="Sorokin D.Y."/>
            <person name="Khijniak T.V."/>
            <person name="Zakharycheva A.P."/>
            <person name="Boueva O.V."/>
            <person name="Ariskina E.V."/>
            <person name="Hahnke R.L."/>
            <person name="Bunk B."/>
            <person name="Sproer C."/>
            <person name="Schumann P."/>
            <person name="Evtushenko L.I."/>
            <person name="Kublanov I.V."/>
        </authorList>
    </citation>
    <scope>NUCLEOTIDE SEQUENCE</scope>
    <source>
        <strain evidence="16">DSM 106523</strain>
    </source>
</reference>
<comment type="similarity">
    <text evidence="3 11">Belongs to the glycosyl hydrolase 13 family.</text>
</comment>
<organism evidence="16 17">
    <name type="scientific">Natronosporangium hydrolyticum</name>
    <dbReference type="NCBI Taxonomy" id="2811111"/>
    <lineage>
        <taxon>Bacteria</taxon>
        <taxon>Bacillati</taxon>
        <taxon>Actinomycetota</taxon>
        <taxon>Actinomycetes</taxon>
        <taxon>Micromonosporales</taxon>
        <taxon>Micromonosporaceae</taxon>
        <taxon>Natronosporangium</taxon>
    </lineage>
</organism>
<dbReference type="SUPFAM" id="SSF49452">
    <property type="entry name" value="Starch-binding domain-like"/>
    <property type="match status" value="1"/>
</dbReference>
<evidence type="ECO:0000256" key="1">
    <source>
        <dbReference type="ARBA" id="ARBA00000548"/>
    </source>
</evidence>
<evidence type="ECO:0000256" key="8">
    <source>
        <dbReference type="ARBA" id="ARBA00022837"/>
    </source>
</evidence>
<dbReference type="Pfam" id="PF00686">
    <property type="entry name" value="CBM_20"/>
    <property type="match status" value="1"/>
</dbReference>
<evidence type="ECO:0000256" key="5">
    <source>
        <dbReference type="ARBA" id="ARBA00017303"/>
    </source>
</evidence>
<dbReference type="InterPro" id="IPR017853">
    <property type="entry name" value="GH"/>
</dbReference>
<dbReference type="PROSITE" id="PS51166">
    <property type="entry name" value="CBM20"/>
    <property type="match status" value="1"/>
</dbReference>
<dbReference type="GO" id="GO:0004556">
    <property type="term" value="F:alpha-amylase activity"/>
    <property type="evidence" value="ECO:0007669"/>
    <property type="project" value="UniProtKB-UniRule"/>
</dbReference>
<feature type="domain" description="CBM20" evidence="15">
    <location>
        <begin position="521"/>
        <end position="620"/>
    </location>
</feature>
<evidence type="ECO:0000256" key="10">
    <source>
        <dbReference type="ARBA" id="ARBA00023295"/>
    </source>
</evidence>
<dbReference type="EC" id="3.2.1.1" evidence="4 12"/>
<dbReference type="PRINTS" id="PR00110">
    <property type="entry name" value="ALPHAAMYLASE"/>
</dbReference>
<feature type="region of interest" description="Disordered" evidence="13">
    <location>
        <begin position="598"/>
        <end position="620"/>
    </location>
</feature>
<dbReference type="AlphaFoldDB" id="A0A895Y9I8"/>
<dbReference type="Gene3D" id="3.20.20.80">
    <property type="entry name" value="Glycosidases"/>
    <property type="match status" value="1"/>
</dbReference>
<dbReference type="InterPro" id="IPR006046">
    <property type="entry name" value="Alpha_amylase"/>
</dbReference>
<dbReference type="GO" id="GO:0046872">
    <property type="term" value="F:metal ion binding"/>
    <property type="evidence" value="ECO:0007669"/>
    <property type="project" value="UniProtKB-KW"/>
</dbReference>
<keyword evidence="10 12" id="KW-0326">Glycosidase</keyword>
<proteinExistence type="inferred from homology"/>
<keyword evidence="7 12" id="KW-0378">Hydrolase</keyword>
<comment type="catalytic activity">
    <reaction evidence="1 12">
        <text>Endohydrolysis of (1-&gt;4)-alpha-D-glucosidic linkages in polysaccharides containing three or more (1-&gt;4)-alpha-linked D-glucose units.</text>
        <dbReference type="EC" id="3.2.1.1"/>
    </reaction>
</comment>
<dbReference type="GO" id="GO:2001070">
    <property type="term" value="F:starch binding"/>
    <property type="evidence" value="ECO:0007669"/>
    <property type="project" value="InterPro"/>
</dbReference>
<evidence type="ECO:0000256" key="6">
    <source>
        <dbReference type="ARBA" id="ARBA00022723"/>
    </source>
</evidence>
<dbReference type="RefSeq" id="WP_239674977.1">
    <property type="nucleotide sequence ID" value="NZ_CP070499.1"/>
</dbReference>
<sequence length="620" mass="65207">MRLRRFLAAGAALAVTTAAATLPPTAGPVLAAATPAASQTATAADSSVGGTIVHLFQWRWESVAQECADVLGPAGYHAVQVSPPQEHVVLPDENHPWWQDYQPVSYRLDNTRRGTRADFIDMVETCRDHGVQIYVDAVINHMTGTGSIGSGPGSAGGQFSKYEYPEVPYSDSDFSDCRRDIANWDDPDEVWHCELLALSDLRTSTAHVQQQLADFLNDMIAIGVAGFRVDAAKHMPPADLAAIYGMLDPVPGTGEQPYIFQEVIEGGGPDSLRPPAYAGLGDVTEFRYHRQVGAQLRDGQLSGALNALPGQMSLPAHQAVVFIDNHDTQREDPSISYQGMGSAHDVAQAFMLAHPYGTPKVMSSYPFTSTIQGPPSTGTAPGNPAGELTAATDCGSGDWFCEHRNPAVAGLVGFRNQVGDAPIADVWTGNGGAAAGFSRGDLGYAVFNRGGVLNGQTFQTGLPAGSYCNVASGSRSDGDGGCTGAAYQVAADGSFQANLGGDSVIALHRGETGSGDPGNGDDPEPPAGCEFAVTAETWWGQQVHVVGDLAALGGWQPANGPAMSSADYPIWRTEVALPTGASFEYKYIKRNPDGGVEWESGDNRSGTAGPGCSFQDNWRG</sequence>
<dbReference type="GO" id="GO:0005975">
    <property type="term" value="P:carbohydrate metabolic process"/>
    <property type="evidence" value="ECO:0007669"/>
    <property type="project" value="InterPro"/>
</dbReference>
<protein>
    <recommendedName>
        <fullName evidence="5 12">Alpha-amylase</fullName>
        <ecNumber evidence="4 12">3.2.1.1</ecNumber>
    </recommendedName>
</protein>
<evidence type="ECO:0000313" key="17">
    <source>
        <dbReference type="Proteomes" id="UP000662857"/>
    </source>
</evidence>
<dbReference type="InterPro" id="IPR006048">
    <property type="entry name" value="A-amylase/branching_C"/>
</dbReference>
<dbReference type="SMART" id="SM00642">
    <property type="entry name" value="Aamy"/>
    <property type="match status" value="1"/>
</dbReference>
<evidence type="ECO:0000256" key="14">
    <source>
        <dbReference type="SAM" id="SignalP"/>
    </source>
</evidence>
<dbReference type="SMART" id="SM01065">
    <property type="entry name" value="CBM_2"/>
    <property type="match status" value="1"/>
</dbReference>
<evidence type="ECO:0000256" key="12">
    <source>
        <dbReference type="RuleBase" id="RU361134"/>
    </source>
</evidence>
<dbReference type="SUPFAM" id="SSF51011">
    <property type="entry name" value="Glycosyl hydrolase domain"/>
    <property type="match status" value="1"/>
</dbReference>
<evidence type="ECO:0000256" key="3">
    <source>
        <dbReference type="ARBA" id="ARBA00008061"/>
    </source>
</evidence>
<dbReference type="InterPro" id="IPR002044">
    <property type="entry name" value="CBM20"/>
</dbReference>
<dbReference type="InterPro" id="IPR013780">
    <property type="entry name" value="Glyco_hydro_b"/>
</dbReference>
<evidence type="ECO:0000256" key="7">
    <source>
        <dbReference type="ARBA" id="ARBA00022801"/>
    </source>
</evidence>
<keyword evidence="17" id="KW-1185">Reference proteome</keyword>
<keyword evidence="6" id="KW-0479">Metal-binding</keyword>
<dbReference type="EMBL" id="CP070499">
    <property type="protein sequence ID" value="QSB12932.1"/>
    <property type="molecule type" value="Genomic_DNA"/>
</dbReference>
<evidence type="ECO:0000256" key="9">
    <source>
        <dbReference type="ARBA" id="ARBA00023277"/>
    </source>
</evidence>
<dbReference type="SUPFAM" id="SSF51445">
    <property type="entry name" value="(Trans)glycosidases"/>
    <property type="match status" value="1"/>
</dbReference>
<keyword evidence="14" id="KW-0732">Signal</keyword>